<dbReference type="PROSITE" id="PS50005">
    <property type="entry name" value="TPR"/>
    <property type="match status" value="3"/>
</dbReference>
<gene>
    <name evidence="6" type="primary">Ttc7b</name>
</gene>
<reference evidence="6" key="1">
    <citation type="submission" date="2020-04" db="EMBL/GenBank/DDBJ databases">
        <authorList>
            <person name="Neveu A P."/>
        </authorList>
    </citation>
    <scope>NUCLEOTIDE SEQUENCE</scope>
    <source>
        <tissue evidence="6">Whole embryo</tissue>
    </source>
</reference>
<dbReference type="Gene3D" id="1.25.40.10">
    <property type="entry name" value="Tetratricopeptide repeat domain"/>
    <property type="match status" value="2"/>
</dbReference>
<feature type="repeat" description="TPR" evidence="3">
    <location>
        <begin position="563"/>
        <end position="596"/>
    </location>
</feature>
<keyword evidence="3" id="KW-0802">TPR repeat</keyword>
<dbReference type="InterPro" id="IPR011990">
    <property type="entry name" value="TPR-like_helical_dom_sf"/>
</dbReference>
<feature type="coiled-coil region" evidence="4">
    <location>
        <begin position="3"/>
        <end position="30"/>
    </location>
</feature>
<evidence type="ECO:0000259" key="5">
    <source>
        <dbReference type="Pfam" id="PF19440"/>
    </source>
</evidence>
<feature type="repeat" description="TPR" evidence="3">
    <location>
        <begin position="702"/>
        <end position="735"/>
    </location>
</feature>
<evidence type="ECO:0000256" key="2">
    <source>
        <dbReference type="ARBA" id="ARBA00038251"/>
    </source>
</evidence>
<evidence type="ECO:0000256" key="3">
    <source>
        <dbReference type="PROSITE-ProRule" id="PRU00339"/>
    </source>
</evidence>
<dbReference type="Pfam" id="PF19440">
    <property type="entry name" value="TTC7_N"/>
    <property type="match status" value="2"/>
</dbReference>
<feature type="repeat" description="TPR" evidence="3">
    <location>
        <begin position="736"/>
        <end position="769"/>
    </location>
</feature>
<dbReference type="InterPro" id="IPR019734">
    <property type="entry name" value="TPR_rpt"/>
</dbReference>
<comment type="function">
    <text evidence="1">Involved in endocytosis.</text>
</comment>
<protein>
    <submittedName>
        <fullName evidence="6">Tetratricopeptide repeat protein 7B-like</fullName>
    </submittedName>
</protein>
<keyword evidence="4" id="KW-0175">Coiled coil</keyword>
<dbReference type="GO" id="GO:0005886">
    <property type="term" value="C:plasma membrane"/>
    <property type="evidence" value="ECO:0007669"/>
    <property type="project" value="TreeGrafter"/>
</dbReference>
<accession>A0A6F9DWJ4</accession>
<dbReference type="EMBL" id="LR791484">
    <property type="protein sequence ID" value="CAB3267346.1"/>
    <property type="molecule type" value="mRNA"/>
</dbReference>
<dbReference type="GO" id="GO:0046854">
    <property type="term" value="P:phosphatidylinositol phosphate biosynthetic process"/>
    <property type="evidence" value="ECO:0007669"/>
    <property type="project" value="TreeGrafter"/>
</dbReference>
<dbReference type="SMART" id="SM00028">
    <property type="entry name" value="TPR"/>
    <property type="match status" value="7"/>
</dbReference>
<dbReference type="SUPFAM" id="SSF48452">
    <property type="entry name" value="TPR-like"/>
    <property type="match status" value="2"/>
</dbReference>
<dbReference type="PANTHER" id="PTHR23083:SF464">
    <property type="entry name" value="TETRATRICOPEPTIDE REPEAT DOMAIN 7, ISOFORM A"/>
    <property type="match status" value="1"/>
</dbReference>
<dbReference type="PANTHER" id="PTHR23083">
    <property type="entry name" value="TETRATRICOPEPTIDE REPEAT PROTEIN, TPR"/>
    <property type="match status" value="1"/>
</dbReference>
<evidence type="ECO:0000313" key="6">
    <source>
        <dbReference type="EMBL" id="CAB3267346.1"/>
    </source>
</evidence>
<dbReference type="InterPro" id="IPR045819">
    <property type="entry name" value="TTC7_N"/>
</dbReference>
<feature type="domain" description="Tetratricopeptide repeat protein 7 N-terminal" evidence="5">
    <location>
        <begin position="3"/>
        <end position="267"/>
    </location>
</feature>
<dbReference type="GO" id="GO:0072659">
    <property type="term" value="P:protein localization to plasma membrane"/>
    <property type="evidence" value="ECO:0007669"/>
    <property type="project" value="TreeGrafter"/>
</dbReference>
<dbReference type="AlphaFoldDB" id="A0A6F9DWJ4"/>
<proteinExistence type="evidence at transcript level"/>
<dbReference type="Pfam" id="PF13181">
    <property type="entry name" value="TPR_8"/>
    <property type="match status" value="2"/>
</dbReference>
<evidence type="ECO:0000256" key="1">
    <source>
        <dbReference type="ARBA" id="ARBA00002550"/>
    </source>
</evidence>
<organism evidence="6">
    <name type="scientific">Phallusia mammillata</name>
    <dbReference type="NCBI Taxonomy" id="59560"/>
    <lineage>
        <taxon>Eukaryota</taxon>
        <taxon>Metazoa</taxon>
        <taxon>Chordata</taxon>
        <taxon>Tunicata</taxon>
        <taxon>Ascidiacea</taxon>
        <taxon>Phlebobranchia</taxon>
        <taxon>Ascidiidae</taxon>
        <taxon>Phallusia</taxon>
    </lineage>
</organism>
<name>A0A6F9DWJ4_9ASCI</name>
<evidence type="ECO:0000256" key="4">
    <source>
        <dbReference type="SAM" id="Coils"/>
    </source>
</evidence>
<comment type="similarity">
    <text evidence="2">Belongs to the YPP1 family.</text>
</comment>
<dbReference type="InterPro" id="IPR051722">
    <property type="entry name" value="Endocytosis_PI4K-reg_protein"/>
</dbReference>
<sequence length="849" mass="94596">MSAKRHKLEIEIVKNRNERHLDKIKETLKQFSMKYGSKDSVVKLVECENELEKFLMEHEPRPDNIKIAKRSLNSIKECLDSVRKNECKDTMFDVFAESTLLLVKICYAQGNLAACQEYFSEINLSSLIQASPNLYLLRILSECLAIKGLCIEQDKMSAEPGIEKTALELYEQSGDLLFKYLIQRDKMYPNQSSSTTDDSIVSSVTEGAIQRAAVLHLKHKEYWKGINLLRHAMKVLHSHTYHIRQSLACKLATILLRGMSKLEYSKGIVEGDFEASSPSTSSYGISEKKSDTRNIISLGDGGSPSSLAFTNSSQAKPKFFLGEKLFSPTSVEQEAILLIRISEAMLNMDPVLDMSPVHASSREHTLLNAEFLYNLLGVALTPLGQFSLFSACIEKSLKYAFDRFHLWQQFALSLQASGKVERAIQSLGECCRIEPGNPLPALLAAKACYQQQQPPDYDEGIKFSNMALSTTKADTNDDNDGLKSVAYLCLGVGLSQKASGCLSPSESAELRKGAVEAFAMAHAADPGHHKPCLFLAVEFARARKLAKAFKKVHQALDLNPEDAQSLHLLALLQTSRKQYQEAKTTLRSALLMYPDNLSLLATKCKLELHTNEHDEALRTCDELMKLWSLKPKNVIGAGGVIGSERVTSDARSVTNQSIGTELETGSTFANSIAVSRWEQTASDLGSYADLQPRMAHVWSVHSQVWLQVAEVYLTLKRYDEAEMCVGEANQLYPLSPNVVYMRGRLHEYRDELNEACIMYNNALAIDPTYLRAIERLATILRSSGKQSYAKKLLQDAVNMDVTSHTVWRQLGEILETENDVDGTIECATLSLNLEMTSPVVPFSVIGLEL</sequence>
<feature type="domain" description="Tetratricopeptide repeat protein 7 N-terminal" evidence="5">
    <location>
        <begin position="314"/>
        <end position="392"/>
    </location>
</feature>